<evidence type="ECO:0000313" key="1">
    <source>
        <dbReference type="EMBL" id="MBW4330577.1"/>
    </source>
</evidence>
<dbReference type="InterPro" id="IPR019056">
    <property type="entry name" value="Phage_TAC_6"/>
</dbReference>
<comment type="caution">
    <text evidence="1">The sequence shown here is derived from an EMBL/GenBank/DDBJ whole genome shotgun (WGS) entry which is preliminary data.</text>
</comment>
<protein>
    <submittedName>
        <fullName evidence="1">Phage tail assembly chaperone</fullName>
    </submittedName>
</protein>
<organism evidence="1 2">
    <name type="scientific">Stakelama flava</name>
    <dbReference type="NCBI Taxonomy" id="2860338"/>
    <lineage>
        <taxon>Bacteria</taxon>
        <taxon>Pseudomonadati</taxon>
        <taxon>Pseudomonadota</taxon>
        <taxon>Alphaproteobacteria</taxon>
        <taxon>Sphingomonadales</taxon>
        <taxon>Sphingomonadaceae</taxon>
        <taxon>Stakelama</taxon>
    </lineage>
</organism>
<sequence length="65" mass="6850">MSERFAPAAGRLAGAAGLWLGWPPHAFWQATPAELAAVMQAARGDAPQPADRETLTRMMEADGDG</sequence>
<dbReference type="Pfam" id="PF09550">
    <property type="entry name" value="Phage_TAC_6"/>
    <property type="match status" value="1"/>
</dbReference>
<keyword evidence="2" id="KW-1185">Reference proteome</keyword>
<dbReference type="Proteomes" id="UP001197214">
    <property type="component" value="Unassembled WGS sequence"/>
</dbReference>
<accession>A0ABS6XK49</accession>
<gene>
    <name evidence="1" type="ORF">KY084_06770</name>
</gene>
<proteinExistence type="predicted"/>
<dbReference type="EMBL" id="JAHWZX010000005">
    <property type="protein sequence ID" value="MBW4330577.1"/>
    <property type="molecule type" value="Genomic_DNA"/>
</dbReference>
<evidence type="ECO:0000313" key="2">
    <source>
        <dbReference type="Proteomes" id="UP001197214"/>
    </source>
</evidence>
<dbReference type="RefSeq" id="WP_219237701.1">
    <property type="nucleotide sequence ID" value="NZ_JAHWZX010000005.1"/>
</dbReference>
<reference evidence="1 2" key="1">
    <citation type="submission" date="2021-07" db="EMBL/GenBank/DDBJ databases">
        <title>Stakelama flava sp. nov., a novel endophytic bacterium isolated from branch of Kandelia candel.</title>
        <authorList>
            <person name="Tuo L."/>
        </authorList>
    </citation>
    <scope>NUCLEOTIDE SEQUENCE [LARGE SCALE GENOMIC DNA]</scope>
    <source>
        <strain evidence="1 2">CBK3Z-3</strain>
    </source>
</reference>
<name>A0ABS6XK49_9SPHN</name>